<feature type="signal peptide" evidence="2">
    <location>
        <begin position="1"/>
        <end position="27"/>
    </location>
</feature>
<name>A0A2Z2KFJ9_9BACL</name>
<dbReference type="AlphaFoldDB" id="A0A2Z2KFJ9"/>
<dbReference type="RefSeq" id="WP_087915938.1">
    <property type="nucleotide sequence ID" value="NZ_CP021780.1"/>
</dbReference>
<organism evidence="3 4">
    <name type="scientific">Paenibacillus donghaensis</name>
    <dbReference type="NCBI Taxonomy" id="414771"/>
    <lineage>
        <taxon>Bacteria</taxon>
        <taxon>Bacillati</taxon>
        <taxon>Bacillota</taxon>
        <taxon>Bacilli</taxon>
        <taxon>Bacillales</taxon>
        <taxon>Paenibacillaceae</taxon>
        <taxon>Paenibacillus</taxon>
    </lineage>
</organism>
<evidence type="ECO:0000256" key="2">
    <source>
        <dbReference type="SAM" id="SignalP"/>
    </source>
</evidence>
<dbReference type="Proteomes" id="UP000249890">
    <property type="component" value="Chromosome"/>
</dbReference>
<feature type="compositionally biased region" description="Basic and acidic residues" evidence="1">
    <location>
        <begin position="411"/>
        <end position="424"/>
    </location>
</feature>
<evidence type="ECO:0000256" key="1">
    <source>
        <dbReference type="SAM" id="MobiDB-lite"/>
    </source>
</evidence>
<feature type="compositionally biased region" description="Polar residues" evidence="1">
    <location>
        <begin position="358"/>
        <end position="368"/>
    </location>
</feature>
<dbReference type="EMBL" id="CP021780">
    <property type="protein sequence ID" value="ASA21933.1"/>
    <property type="molecule type" value="Genomic_DNA"/>
</dbReference>
<protein>
    <submittedName>
        <fullName evidence="3">Uncharacterized protein</fullName>
    </submittedName>
</protein>
<dbReference type="KEGG" id="pdh:B9T62_14800"/>
<feature type="compositionally biased region" description="Pro residues" evidence="1">
    <location>
        <begin position="343"/>
        <end position="357"/>
    </location>
</feature>
<proteinExistence type="predicted"/>
<reference evidence="3 4" key="1">
    <citation type="submission" date="2017-06" db="EMBL/GenBank/DDBJ databases">
        <title>Complete genome sequence of Paenibacillus donghaensis KCTC 13049T isolated from East Sea sediment, South Korea.</title>
        <authorList>
            <person name="Jung B.K."/>
            <person name="Hong S.-J."/>
            <person name="Shin J.-H."/>
        </authorList>
    </citation>
    <scope>NUCLEOTIDE SEQUENCE [LARGE SCALE GENOMIC DNA]</scope>
    <source>
        <strain evidence="3 4">KCTC 13049</strain>
    </source>
</reference>
<feature type="chain" id="PRO_5016258233" evidence="2">
    <location>
        <begin position="28"/>
        <end position="424"/>
    </location>
</feature>
<evidence type="ECO:0000313" key="3">
    <source>
        <dbReference type="EMBL" id="ASA21933.1"/>
    </source>
</evidence>
<feature type="region of interest" description="Disordered" evidence="1">
    <location>
        <begin position="332"/>
        <end position="424"/>
    </location>
</feature>
<keyword evidence="2" id="KW-0732">Signal</keyword>
<accession>A0A2Z2KFJ9</accession>
<feature type="compositionally biased region" description="Acidic residues" evidence="1">
    <location>
        <begin position="387"/>
        <end position="397"/>
    </location>
</feature>
<evidence type="ECO:0000313" key="4">
    <source>
        <dbReference type="Proteomes" id="UP000249890"/>
    </source>
</evidence>
<gene>
    <name evidence="3" type="ORF">B9T62_14800</name>
</gene>
<sequence length="424" mass="46258">MARKILMLMLVCSIAFLSISPMGVRAAATNVVPMSKAAEAVLTAVAEKGGMKFPDAATASKFAKGFEYTTRGNVVYLNGINDLKATGTTATRVAGKAGFIKYTISAAAGALIVEGMTGLYSEIKNSSLEKYVINYPANVLDSQGRWASTENFYAEPLNVYTGWPPTSTDQTKKANKHRINFYDATTDTWRSMEIPTDFSWVGTFRFTEFGDYASKTQYVNYGQDVKYEWNSFGYSDTPFKGKLRLKVEAPIGQAENILAYDIIPKNNGIVYEPTTLPQEDFDIWVPDPDPDSGQNPLEIIISNPGIVTTPDPSKVFVPNTSPIEDFTGVTVEDADPETSPQPTLEPSPSVQPTPSIEPTPSAVPSEQPTTPPVIGGEDPNPTAPPNEEYDEDDEDETDHPVIDSPLTPEEALAKGWDDVKLRLK</sequence>
<keyword evidence="4" id="KW-1185">Reference proteome</keyword>